<feature type="region of interest" description="Disordered" evidence="1">
    <location>
        <begin position="113"/>
        <end position="135"/>
    </location>
</feature>
<keyword evidence="3" id="KW-1185">Reference proteome</keyword>
<dbReference type="Proteomes" id="UP001152795">
    <property type="component" value="Unassembled WGS sequence"/>
</dbReference>
<comment type="caution">
    <text evidence="2">The sequence shown here is derived from an EMBL/GenBank/DDBJ whole genome shotgun (WGS) entry which is preliminary data.</text>
</comment>
<proteinExistence type="predicted"/>
<reference evidence="2" key="1">
    <citation type="submission" date="2020-04" db="EMBL/GenBank/DDBJ databases">
        <authorList>
            <person name="Alioto T."/>
            <person name="Alioto T."/>
            <person name="Gomez Garrido J."/>
        </authorList>
    </citation>
    <scope>NUCLEOTIDE SEQUENCE</scope>
    <source>
        <strain evidence="2">A484AB</strain>
    </source>
</reference>
<evidence type="ECO:0000313" key="3">
    <source>
        <dbReference type="Proteomes" id="UP001152795"/>
    </source>
</evidence>
<evidence type="ECO:0000256" key="1">
    <source>
        <dbReference type="SAM" id="MobiDB-lite"/>
    </source>
</evidence>
<gene>
    <name evidence="2" type="ORF">PACLA_8A076641</name>
</gene>
<dbReference type="AlphaFoldDB" id="A0A7D9EVE4"/>
<sequence>RASLHDRVGVPSNGDNTSEYKTPVENEYQGSRNETVARANGGFCDDVDTNAEISAEDRTSDHEEVEVPSNAHMVSGHIELNKPPDTLKTGATGDGDYQTFLNDVDIYVIPTSEEPQHETPGQNETCKEPKLSPENSVYTELDVNRVHGRNTTEDGTYQKLVKRDYVIQAHEGRESYEDMKMGGNLVDYEKLDQSKLEAEI</sequence>
<dbReference type="EMBL" id="CACRXK020010377">
    <property type="protein sequence ID" value="CAB4019260.1"/>
    <property type="molecule type" value="Genomic_DNA"/>
</dbReference>
<feature type="non-terminal residue" evidence="2">
    <location>
        <position position="1"/>
    </location>
</feature>
<name>A0A7D9EVE4_PARCT</name>
<feature type="region of interest" description="Disordered" evidence="1">
    <location>
        <begin position="1"/>
        <end position="47"/>
    </location>
</feature>
<protein>
    <submittedName>
        <fullName evidence="2">Uncharacterized protein</fullName>
    </submittedName>
</protein>
<evidence type="ECO:0000313" key="2">
    <source>
        <dbReference type="EMBL" id="CAB4019260.1"/>
    </source>
</evidence>
<organism evidence="2 3">
    <name type="scientific">Paramuricea clavata</name>
    <name type="common">Red gorgonian</name>
    <name type="synonym">Violescent sea-whip</name>
    <dbReference type="NCBI Taxonomy" id="317549"/>
    <lineage>
        <taxon>Eukaryota</taxon>
        <taxon>Metazoa</taxon>
        <taxon>Cnidaria</taxon>
        <taxon>Anthozoa</taxon>
        <taxon>Octocorallia</taxon>
        <taxon>Malacalcyonacea</taxon>
        <taxon>Plexauridae</taxon>
        <taxon>Paramuricea</taxon>
    </lineage>
</organism>
<accession>A0A7D9EVE4</accession>